<dbReference type="Proteomes" id="UP000257109">
    <property type="component" value="Unassembled WGS sequence"/>
</dbReference>
<dbReference type="OrthoDB" id="439808at2759"/>
<keyword evidence="2" id="KW-1185">Reference proteome</keyword>
<reference evidence="1" key="1">
    <citation type="submission" date="2018-05" db="EMBL/GenBank/DDBJ databases">
        <title>Draft genome of Mucuna pruriens seed.</title>
        <authorList>
            <person name="Nnadi N.E."/>
            <person name="Vos R."/>
            <person name="Hasami M.H."/>
            <person name="Devisetty U.K."/>
            <person name="Aguiy J.C."/>
        </authorList>
    </citation>
    <scope>NUCLEOTIDE SEQUENCE [LARGE SCALE GENOMIC DNA]</scope>
    <source>
        <strain evidence="1">JCA_2017</strain>
    </source>
</reference>
<proteinExistence type="predicted"/>
<feature type="non-terminal residue" evidence="1">
    <location>
        <position position="1"/>
    </location>
</feature>
<organism evidence="1 2">
    <name type="scientific">Mucuna pruriens</name>
    <name type="common">Velvet bean</name>
    <name type="synonym">Dolichos pruriens</name>
    <dbReference type="NCBI Taxonomy" id="157652"/>
    <lineage>
        <taxon>Eukaryota</taxon>
        <taxon>Viridiplantae</taxon>
        <taxon>Streptophyta</taxon>
        <taxon>Embryophyta</taxon>
        <taxon>Tracheophyta</taxon>
        <taxon>Spermatophyta</taxon>
        <taxon>Magnoliopsida</taxon>
        <taxon>eudicotyledons</taxon>
        <taxon>Gunneridae</taxon>
        <taxon>Pentapetalae</taxon>
        <taxon>rosids</taxon>
        <taxon>fabids</taxon>
        <taxon>Fabales</taxon>
        <taxon>Fabaceae</taxon>
        <taxon>Papilionoideae</taxon>
        <taxon>50 kb inversion clade</taxon>
        <taxon>NPAAA clade</taxon>
        <taxon>indigoferoid/millettioid clade</taxon>
        <taxon>Phaseoleae</taxon>
        <taxon>Mucuna</taxon>
    </lineage>
</organism>
<dbReference type="AlphaFoldDB" id="A0A371I0X4"/>
<evidence type="ECO:0000313" key="2">
    <source>
        <dbReference type="Proteomes" id="UP000257109"/>
    </source>
</evidence>
<gene>
    <name evidence="1" type="ORF">CR513_07045</name>
</gene>
<evidence type="ECO:0000313" key="1">
    <source>
        <dbReference type="EMBL" id="RDY08698.1"/>
    </source>
</evidence>
<comment type="caution">
    <text evidence="1">The sequence shown here is derived from an EMBL/GenBank/DDBJ whole genome shotgun (WGS) entry which is preliminary data.</text>
</comment>
<accession>A0A371I0X4</accession>
<name>A0A371I0X4_MUCPR</name>
<sequence>MPPNSYTLFHTFVTPSSSYSSVLAPETLQISTREVVEERLDGEEYVYPQNVIVLGDEEWKGKLGRACEVYVCNLPRSCDAADLRPYETILSVELQALNHGL</sequence>
<dbReference type="EMBL" id="QJKJ01001227">
    <property type="protein sequence ID" value="RDY08698.1"/>
    <property type="molecule type" value="Genomic_DNA"/>
</dbReference>
<protein>
    <submittedName>
        <fullName evidence="1">Uncharacterized protein</fullName>
    </submittedName>
</protein>
<dbReference type="STRING" id="157652.A0A371I0X4"/>